<dbReference type="EMBL" id="SRLO01000329">
    <property type="protein sequence ID" value="TNN60745.1"/>
    <property type="molecule type" value="Genomic_DNA"/>
</dbReference>
<evidence type="ECO:0000313" key="2">
    <source>
        <dbReference type="Proteomes" id="UP000314294"/>
    </source>
</evidence>
<protein>
    <submittedName>
        <fullName evidence="1">Uncharacterized protein</fullName>
    </submittedName>
</protein>
<dbReference type="Proteomes" id="UP000314294">
    <property type="component" value="Unassembled WGS sequence"/>
</dbReference>
<reference evidence="1 2" key="1">
    <citation type="submission" date="2019-03" db="EMBL/GenBank/DDBJ databases">
        <title>First draft genome of Liparis tanakae, snailfish: a comprehensive survey of snailfish specific genes.</title>
        <authorList>
            <person name="Kim W."/>
            <person name="Song I."/>
            <person name="Jeong J.-H."/>
            <person name="Kim D."/>
            <person name="Kim S."/>
            <person name="Ryu S."/>
            <person name="Song J.Y."/>
            <person name="Lee S.K."/>
        </authorList>
    </citation>
    <scope>NUCLEOTIDE SEQUENCE [LARGE SCALE GENOMIC DNA]</scope>
    <source>
        <tissue evidence="1">Muscle</tissue>
    </source>
</reference>
<evidence type="ECO:0000313" key="1">
    <source>
        <dbReference type="EMBL" id="TNN60745.1"/>
    </source>
</evidence>
<proteinExistence type="predicted"/>
<keyword evidence="2" id="KW-1185">Reference proteome</keyword>
<dbReference type="AlphaFoldDB" id="A0A4Z2H669"/>
<comment type="caution">
    <text evidence="1">The sequence shown here is derived from an EMBL/GenBank/DDBJ whole genome shotgun (WGS) entry which is preliminary data.</text>
</comment>
<gene>
    <name evidence="1" type="ORF">EYF80_029089</name>
</gene>
<name>A0A4Z2H669_9TELE</name>
<accession>A0A4Z2H669</accession>
<organism evidence="1 2">
    <name type="scientific">Liparis tanakae</name>
    <name type="common">Tanaka's snailfish</name>
    <dbReference type="NCBI Taxonomy" id="230148"/>
    <lineage>
        <taxon>Eukaryota</taxon>
        <taxon>Metazoa</taxon>
        <taxon>Chordata</taxon>
        <taxon>Craniata</taxon>
        <taxon>Vertebrata</taxon>
        <taxon>Euteleostomi</taxon>
        <taxon>Actinopterygii</taxon>
        <taxon>Neopterygii</taxon>
        <taxon>Teleostei</taxon>
        <taxon>Neoteleostei</taxon>
        <taxon>Acanthomorphata</taxon>
        <taxon>Eupercaria</taxon>
        <taxon>Perciformes</taxon>
        <taxon>Cottioidei</taxon>
        <taxon>Cottales</taxon>
        <taxon>Liparidae</taxon>
        <taxon>Liparis</taxon>
    </lineage>
</organism>
<sequence>MWQCSRSPSALHAVAVWSQLSPERRKPMSHRFGGVAELGAAFAERGPERRGDVVTADLMTGLEAGPQVPIRWTPFSPNRISPWRQKGGTGAGAATLVSQTRKTNHSTSNAVKSQSETLTRSDTVMLTI</sequence>